<dbReference type="InterPro" id="IPR005467">
    <property type="entry name" value="His_kinase_dom"/>
</dbReference>
<accession>A0A1T5FN56</accession>
<comment type="catalytic activity">
    <reaction evidence="1">
        <text>ATP + protein L-histidine = ADP + protein N-phospho-L-histidine.</text>
        <dbReference type="EC" id="2.7.13.3"/>
    </reaction>
</comment>
<dbReference type="GO" id="GO:0000155">
    <property type="term" value="F:phosphorelay sensor kinase activity"/>
    <property type="evidence" value="ECO:0007669"/>
    <property type="project" value="InterPro"/>
</dbReference>
<dbReference type="PROSITE" id="PS50112">
    <property type="entry name" value="PAS"/>
    <property type="match status" value="1"/>
</dbReference>
<dbReference type="InterPro" id="IPR001789">
    <property type="entry name" value="Sig_transdc_resp-reg_receiver"/>
</dbReference>
<dbReference type="InterPro" id="IPR036097">
    <property type="entry name" value="HisK_dim/P_sf"/>
</dbReference>
<keyword evidence="3 6" id="KW-0597">Phosphoprotein</keyword>
<feature type="domain" description="Response regulatory" evidence="8">
    <location>
        <begin position="656"/>
        <end position="770"/>
    </location>
</feature>
<feature type="modified residue" description="4-aspartylphosphate" evidence="6">
    <location>
        <position position="707"/>
    </location>
</feature>
<feature type="domain" description="PAC" evidence="10">
    <location>
        <begin position="349"/>
        <end position="400"/>
    </location>
</feature>
<dbReference type="Pfam" id="PF00072">
    <property type="entry name" value="Response_reg"/>
    <property type="match status" value="1"/>
</dbReference>
<dbReference type="SUPFAM" id="SSF47384">
    <property type="entry name" value="Homodimeric domain of signal transducing histidine kinase"/>
    <property type="match status" value="1"/>
</dbReference>
<reference evidence="12" key="1">
    <citation type="submission" date="2017-02" db="EMBL/GenBank/DDBJ databases">
        <authorList>
            <person name="Varghese N."/>
            <person name="Submissions S."/>
        </authorList>
    </citation>
    <scope>NUCLEOTIDE SEQUENCE [LARGE SCALE GENOMIC DNA]</scope>
    <source>
        <strain evidence="12">UM2</strain>
    </source>
</reference>
<evidence type="ECO:0000259" key="8">
    <source>
        <dbReference type="PROSITE" id="PS50110"/>
    </source>
</evidence>
<dbReference type="EMBL" id="FUYM01000010">
    <property type="protein sequence ID" value="SKB97664.1"/>
    <property type="molecule type" value="Genomic_DNA"/>
</dbReference>
<dbReference type="PANTHER" id="PTHR43304">
    <property type="entry name" value="PHYTOCHROME-LIKE PROTEIN CPH1"/>
    <property type="match status" value="1"/>
</dbReference>
<dbReference type="Gene3D" id="3.30.565.10">
    <property type="entry name" value="Histidine kinase-like ATPase, C-terminal domain"/>
    <property type="match status" value="1"/>
</dbReference>
<evidence type="ECO:0000256" key="4">
    <source>
        <dbReference type="ARBA" id="ARBA00022679"/>
    </source>
</evidence>
<dbReference type="InterPro" id="IPR013655">
    <property type="entry name" value="PAS_fold_3"/>
</dbReference>
<dbReference type="Gene3D" id="1.10.287.130">
    <property type="match status" value="1"/>
</dbReference>
<keyword evidence="12" id="KW-1185">Reference proteome</keyword>
<dbReference type="InterPro" id="IPR004358">
    <property type="entry name" value="Sig_transdc_His_kin-like_C"/>
</dbReference>
<dbReference type="NCBIfam" id="TIGR00229">
    <property type="entry name" value="sensory_box"/>
    <property type="match status" value="1"/>
</dbReference>
<sequence length="797" mass="86387">MTAARKNAPSARRDGEVAARYRELVEMSPDAILLAEDGVMRFANPVGLALLRASCAEEVAGRPIEALLRHEDGTRPPAWLAGLLREAGSASGEAILHPLDGGEVPVEVRARSYLDHGRMVVLAFCRETPAGAQAGETDPELRESLARFHAIARATGDVVWDWDLATDSLWWNDNFQFLFGYAAREIEPTIESWTNRIHPDDHDRVIAKIHAAIDGGRRTWSDEYRFRRKNGSYAEIFDRGQVLRDPSGRGARMVGMMQDITGRKQTEDALREKSALLEAVVESAGTGILVVNPDGQKLVHNQRLYELFRIPSEIADDPRVAPQFEFATTQAKDPAAWIGMAASLASRPEAIERFEIELIDGRILDSYTAPVHDKEGRRYGRAWIFEDITERRRDIHRLRQAERVEAVGSFAAGIAHDLGNMLVPIMVTAERISGGVADPEGKARIILSAADQAKTLVEQILEFTGQRRAVREPIDLRTPVSRAIELLGSTLPEGVVVERQLPDRPATVSGDATQLLRLTLNLCRNAIQAMGDTPSDRPARLIVRVEEGHADAAFAHAHPPLPAGPAMILSVEDNGPGMDAATLERIFEPFFSTKGSRGTGLGLALVQSIAAQHEGAVTVDTIPGKGATFRIWLPKAQPAVAAEPTSPPPRTGAARNILVVDDRPEIAKTLVELLEADGHSAEAIEDPFAARDRIAMLPGRFDLVITDYHMPGMTGAELVAGVRFACPDLPFILTSGQMPPIDPELAASFVAFLPKPFTAKTVQEACAAAIDGQASIAAAKAAGASIITKCPHPPSSS</sequence>
<dbReference type="PANTHER" id="PTHR43304:SF1">
    <property type="entry name" value="PAC DOMAIN-CONTAINING PROTEIN"/>
    <property type="match status" value="1"/>
</dbReference>
<dbReference type="CDD" id="cd00082">
    <property type="entry name" value="HisKA"/>
    <property type="match status" value="1"/>
</dbReference>
<keyword evidence="5" id="KW-0418">Kinase</keyword>
<dbReference type="EC" id="2.7.13.3" evidence="2"/>
<gene>
    <name evidence="11" type="ORF">SAMN06295920_11068</name>
</gene>
<dbReference type="STRING" id="439228.SAMN06295920_11068"/>
<proteinExistence type="predicted"/>
<dbReference type="Gene3D" id="3.30.450.20">
    <property type="entry name" value="PAS domain"/>
    <property type="match status" value="3"/>
</dbReference>
<dbReference type="Pfam" id="PF02518">
    <property type="entry name" value="HATPase_c"/>
    <property type="match status" value="1"/>
</dbReference>
<dbReference type="PROSITE" id="PS50109">
    <property type="entry name" value="HIS_KIN"/>
    <property type="match status" value="1"/>
</dbReference>
<dbReference type="Gene3D" id="3.40.50.2300">
    <property type="match status" value="1"/>
</dbReference>
<dbReference type="PRINTS" id="PR00344">
    <property type="entry name" value="BCTRLSENSOR"/>
</dbReference>
<dbReference type="SUPFAM" id="SSF55874">
    <property type="entry name" value="ATPase domain of HSP90 chaperone/DNA topoisomerase II/histidine kinase"/>
    <property type="match status" value="1"/>
</dbReference>
<dbReference type="Pfam" id="PF00989">
    <property type="entry name" value="PAS"/>
    <property type="match status" value="1"/>
</dbReference>
<dbReference type="SMART" id="SM00448">
    <property type="entry name" value="REC"/>
    <property type="match status" value="1"/>
</dbReference>
<dbReference type="SMART" id="SM00091">
    <property type="entry name" value="PAS"/>
    <property type="match status" value="2"/>
</dbReference>
<name>A0A1T5FN56_9SPHN</name>
<dbReference type="PROSITE" id="PS50113">
    <property type="entry name" value="PAC"/>
    <property type="match status" value="2"/>
</dbReference>
<evidence type="ECO:0000259" key="7">
    <source>
        <dbReference type="PROSITE" id="PS50109"/>
    </source>
</evidence>
<dbReference type="CDD" id="cd00130">
    <property type="entry name" value="PAS"/>
    <property type="match status" value="2"/>
</dbReference>
<dbReference type="InterPro" id="IPR035965">
    <property type="entry name" value="PAS-like_dom_sf"/>
</dbReference>
<dbReference type="InterPro" id="IPR003661">
    <property type="entry name" value="HisK_dim/P_dom"/>
</dbReference>
<dbReference type="RefSeq" id="WP_176152629.1">
    <property type="nucleotide sequence ID" value="NZ_FUYM01000010.1"/>
</dbReference>
<dbReference type="SMART" id="SM00387">
    <property type="entry name" value="HATPase_c"/>
    <property type="match status" value="1"/>
</dbReference>
<dbReference type="InterPro" id="IPR013767">
    <property type="entry name" value="PAS_fold"/>
</dbReference>
<dbReference type="InterPro" id="IPR036890">
    <property type="entry name" value="HATPase_C_sf"/>
</dbReference>
<dbReference type="SMART" id="SM00086">
    <property type="entry name" value="PAC"/>
    <property type="match status" value="1"/>
</dbReference>
<dbReference type="PROSITE" id="PS50110">
    <property type="entry name" value="RESPONSE_REGULATORY"/>
    <property type="match status" value="1"/>
</dbReference>
<dbReference type="InterPro" id="IPR011006">
    <property type="entry name" value="CheY-like_superfamily"/>
</dbReference>
<evidence type="ECO:0000256" key="3">
    <source>
        <dbReference type="ARBA" id="ARBA00022553"/>
    </source>
</evidence>
<dbReference type="CDD" id="cd00156">
    <property type="entry name" value="REC"/>
    <property type="match status" value="1"/>
</dbReference>
<dbReference type="Proteomes" id="UP000189818">
    <property type="component" value="Unassembled WGS sequence"/>
</dbReference>
<feature type="domain" description="PAS" evidence="9">
    <location>
        <begin position="144"/>
        <end position="216"/>
    </location>
</feature>
<evidence type="ECO:0000256" key="6">
    <source>
        <dbReference type="PROSITE-ProRule" id="PRU00169"/>
    </source>
</evidence>
<evidence type="ECO:0000256" key="5">
    <source>
        <dbReference type="ARBA" id="ARBA00022777"/>
    </source>
</evidence>
<dbReference type="Pfam" id="PF08447">
    <property type="entry name" value="PAS_3"/>
    <property type="match status" value="1"/>
</dbReference>
<dbReference type="SUPFAM" id="SSF52172">
    <property type="entry name" value="CheY-like"/>
    <property type="match status" value="1"/>
</dbReference>
<dbReference type="InterPro" id="IPR000014">
    <property type="entry name" value="PAS"/>
</dbReference>
<dbReference type="InterPro" id="IPR000700">
    <property type="entry name" value="PAS-assoc_C"/>
</dbReference>
<evidence type="ECO:0000313" key="12">
    <source>
        <dbReference type="Proteomes" id="UP000189818"/>
    </source>
</evidence>
<evidence type="ECO:0000259" key="9">
    <source>
        <dbReference type="PROSITE" id="PS50112"/>
    </source>
</evidence>
<evidence type="ECO:0000313" key="11">
    <source>
        <dbReference type="EMBL" id="SKB97664.1"/>
    </source>
</evidence>
<dbReference type="InterPro" id="IPR001610">
    <property type="entry name" value="PAC"/>
</dbReference>
<evidence type="ECO:0000259" key="10">
    <source>
        <dbReference type="PROSITE" id="PS50113"/>
    </source>
</evidence>
<keyword evidence="4" id="KW-0808">Transferase</keyword>
<protein>
    <recommendedName>
        <fullName evidence="2">histidine kinase</fullName>
        <ecNumber evidence="2">2.7.13.3</ecNumber>
    </recommendedName>
</protein>
<dbReference type="GO" id="GO:0006355">
    <property type="term" value="P:regulation of DNA-templated transcription"/>
    <property type="evidence" value="ECO:0007669"/>
    <property type="project" value="InterPro"/>
</dbReference>
<evidence type="ECO:0000256" key="1">
    <source>
        <dbReference type="ARBA" id="ARBA00000085"/>
    </source>
</evidence>
<dbReference type="InterPro" id="IPR003594">
    <property type="entry name" value="HATPase_dom"/>
</dbReference>
<feature type="domain" description="PAC" evidence="10">
    <location>
        <begin position="220"/>
        <end position="272"/>
    </location>
</feature>
<feature type="domain" description="Histidine kinase" evidence="7">
    <location>
        <begin position="413"/>
        <end position="637"/>
    </location>
</feature>
<evidence type="ECO:0000256" key="2">
    <source>
        <dbReference type="ARBA" id="ARBA00012438"/>
    </source>
</evidence>
<organism evidence="11 12">
    <name type="scientific">Rhizorhabdus histidinilytica</name>
    <dbReference type="NCBI Taxonomy" id="439228"/>
    <lineage>
        <taxon>Bacteria</taxon>
        <taxon>Pseudomonadati</taxon>
        <taxon>Pseudomonadota</taxon>
        <taxon>Alphaproteobacteria</taxon>
        <taxon>Sphingomonadales</taxon>
        <taxon>Sphingomonadaceae</taxon>
        <taxon>Rhizorhabdus</taxon>
    </lineage>
</organism>
<dbReference type="SUPFAM" id="SSF55785">
    <property type="entry name" value="PYP-like sensor domain (PAS domain)"/>
    <property type="match status" value="3"/>
</dbReference>
<dbReference type="InterPro" id="IPR052162">
    <property type="entry name" value="Sensor_kinase/Photoreceptor"/>
</dbReference>
<dbReference type="AlphaFoldDB" id="A0A1T5FN56"/>